<evidence type="ECO:0000256" key="1">
    <source>
        <dbReference type="SAM" id="MobiDB-lite"/>
    </source>
</evidence>
<keyword evidence="3" id="KW-1185">Reference proteome</keyword>
<gene>
    <name evidence="2" type="ORF">PTSG_12553</name>
</gene>
<dbReference type="OrthoDB" id="1099063at2759"/>
<organism evidence="3">
    <name type="scientific">Salpingoeca rosetta (strain ATCC 50818 / BSB-021)</name>
    <dbReference type="NCBI Taxonomy" id="946362"/>
    <lineage>
        <taxon>Eukaryota</taxon>
        <taxon>Choanoflagellata</taxon>
        <taxon>Craspedida</taxon>
        <taxon>Salpingoecidae</taxon>
        <taxon>Salpingoeca</taxon>
    </lineage>
</organism>
<dbReference type="InterPro" id="IPR012677">
    <property type="entry name" value="Nucleotide-bd_a/b_plait_sf"/>
</dbReference>
<dbReference type="KEGG" id="sre:PTSG_12553"/>
<dbReference type="RefSeq" id="XP_004992623.1">
    <property type="nucleotide sequence ID" value="XM_004992566.1"/>
</dbReference>
<feature type="compositionally biased region" description="Low complexity" evidence="1">
    <location>
        <begin position="92"/>
        <end position="102"/>
    </location>
</feature>
<evidence type="ECO:0000313" key="2">
    <source>
        <dbReference type="EMBL" id="EGD74978.1"/>
    </source>
</evidence>
<dbReference type="SUPFAM" id="SSF54928">
    <property type="entry name" value="RNA-binding domain, RBD"/>
    <property type="match status" value="1"/>
</dbReference>
<dbReference type="InterPro" id="IPR035979">
    <property type="entry name" value="RBD_domain_sf"/>
</dbReference>
<dbReference type="EMBL" id="GL832970">
    <property type="protein sequence ID" value="EGD74978.1"/>
    <property type="molecule type" value="Genomic_DNA"/>
</dbReference>
<dbReference type="Proteomes" id="UP000007799">
    <property type="component" value="Unassembled WGS sequence"/>
</dbReference>
<dbReference type="GO" id="GO:0003676">
    <property type="term" value="F:nucleic acid binding"/>
    <property type="evidence" value="ECO:0007669"/>
    <property type="project" value="InterPro"/>
</dbReference>
<reference evidence="2" key="1">
    <citation type="submission" date="2009-08" db="EMBL/GenBank/DDBJ databases">
        <title>Annotation of Salpingoeca rosetta.</title>
        <authorList>
            <consortium name="The Broad Institute Genome Sequencing Platform"/>
            <person name="Russ C."/>
            <person name="Cuomo C."/>
            <person name="Burger G."/>
            <person name="Gray M.W."/>
            <person name="Holland P.W.H."/>
            <person name="King N."/>
            <person name="Lang F.B.F."/>
            <person name="Roger A.J."/>
            <person name="Ruiz-Trillo I."/>
            <person name="Young S.K."/>
            <person name="Zeng Q."/>
            <person name="Gargeya S."/>
            <person name="Alvarado L."/>
            <person name="Berlin A."/>
            <person name="Chapman S.B."/>
            <person name="Chen Z."/>
            <person name="Freedman E."/>
            <person name="Gellesch M."/>
            <person name="Goldberg J."/>
            <person name="Griggs A."/>
            <person name="Gujja S."/>
            <person name="Heilman E."/>
            <person name="Heiman D."/>
            <person name="Howarth C."/>
            <person name="Mehta T."/>
            <person name="Neiman D."/>
            <person name="Pearson M."/>
            <person name="Roberts A."/>
            <person name="Saif S."/>
            <person name="Shea T."/>
            <person name="Shenoy N."/>
            <person name="Sisk P."/>
            <person name="Stolte C."/>
            <person name="Sykes S."/>
            <person name="White J."/>
            <person name="Yandava C."/>
            <person name="Haas B."/>
            <person name="Nusbaum C."/>
            <person name="Birren B."/>
        </authorList>
    </citation>
    <scope>NUCLEOTIDE SEQUENCE [LARGE SCALE GENOMIC DNA]</scope>
    <source>
        <strain evidence="2">ATCC 50818</strain>
    </source>
</reference>
<dbReference type="AlphaFoldDB" id="F2UEC8"/>
<proteinExistence type="predicted"/>
<feature type="compositionally biased region" description="Basic and acidic residues" evidence="1">
    <location>
        <begin position="113"/>
        <end position="125"/>
    </location>
</feature>
<name>F2UEC8_SALR5</name>
<feature type="region of interest" description="Disordered" evidence="1">
    <location>
        <begin position="74"/>
        <end position="125"/>
    </location>
</feature>
<dbReference type="Gene3D" id="3.30.70.330">
    <property type="match status" value="1"/>
</dbReference>
<accession>F2UEC8</accession>
<sequence>MPPIHCLAVFDVRKLNAADLRKVGEVYGRLSSYECRGRYGFLRYENPQDAERVLREVKETTYLGMRLRFEPANSQNGEYRYRPDPSRRVPSATTTTTAAATAGLDLDPPAAKSRLDRERNKYIAS</sequence>
<dbReference type="GeneID" id="16073194"/>
<protein>
    <recommendedName>
        <fullName evidence="4">RRM domain-containing protein</fullName>
    </recommendedName>
</protein>
<evidence type="ECO:0008006" key="4">
    <source>
        <dbReference type="Google" id="ProtNLM"/>
    </source>
</evidence>
<evidence type="ECO:0000313" key="3">
    <source>
        <dbReference type="Proteomes" id="UP000007799"/>
    </source>
</evidence>
<dbReference type="InParanoid" id="F2UEC8"/>